<dbReference type="EMBL" id="CP144692">
    <property type="protein sequence ID" value="WVY97351.1"/>
    <property type="molecule type" value="Genomic_DNA"/>
</dbReference>
<evidence type="ECO:0000313" key="2">
    <source>
        <dbReference type="EMBL" id="WVY97351.1"/>
    </source>
</evidence>
<dbReference type="AlphaFoldDB" id="A0AAQ3MUE5"/>
<accession>A0AAQ3MUE5</accession>
<protein>
    <submittedName>
        <fullName evidence="2">Uncharacterized protein</fullName>
    </submittedName>
</protein>
<evidence type="ECO:0000313" key="3">
    <source>
        <dbReference type="Proteomes" id="UP001374535"/>
    </source>
</evidence>
<feature type="coiled-coil region" evidence="1">
    <location>
        <begin position="8"/>
        <end position="56"/>
    </location>
</feature>
<sequence>MAEEVVTKEKFERIKSVLEADLRDIQERYFHMSLKYAEVEAEREELVMKLKATKTKKGQRIDNHQLCKEVQHLHRSPQSPHVFAFGITPKGLLPMEYYGSPPPMIHLAICHRPPARASPYHGRTYSSEPGHHTLTICYNTTVGSI</sequence>
<keyword evidence="3" id="KW-1185">Reference proteome</keyword>
<dbReference type="PANTHER" id="PTHR47270">
    <property type="entry name" value="PROTEIN MLP1-LIKE"/>
    <property type="match status" value="1"/>
</dbReference>
<name>A0AAQ3MUE5_VIGMU</name>
<gene>
    <name evidence="2" type="ORF">V8G54_029502</name>
</gene>
<dbReference type="PANTHER" id="PTHR47270:SF3">
    <property type="entry name" value="HYPOTETICAL PROTEIN"/>
    <property type="match status" value="1"/>
</dbReference>
<organism evidence="2 3">
    <name type="scientific">Vigna mungo</name>
    <name type="common">Black gram</name>
    <name type="synonym">Phaseolus mungo</name>
    <dbReference type="NCBI Taxonomy" id="3915"/>
    <lineage>
        <taxon>Eukaryota</taxon>
        <taxon>Viridiplantae</taxon>
        <taxon>Streptophyta</taxon>
        <taxon>Embryophyta</taxon>
        <taxon>Tracheophyta</taxon>
        <taxon>Spermatophyta</taxon>
        <taxon>Magnoliopsida</taxon>
        <taxon>eudicotyledons</taxon>
        <taxon>Gunneridae</taxon>
        <taxon>Pentapetalae</taxon>
        <taxon>rosids</taxon>
        <taxon>fabids</taxon>
        <taxon>Fabales</taxon>
        <taxon>Fabaceae</taxon>
        <taxon>Papilionoideae</taxon>
        <taxon>50 kb inversion clade</taxon>
        <taxon>NPAAA clade</taxon>
        <taxon>indigoferoid/millettioid clade</taxon>
        <taxon>Phaseoleae</taxon>
        <taxon>Vigna</taxon>
    </lineage>
</organism>
<proteinExistence type="predicted"/>
<keyword evidence="1" id="KW-0175">Coiled coil</keyword>
<dbReference type="Proteomes" id="UP001374535">
    <property type="component" value="Chromosome 9"/>
</dbReference>
<reference evidence="2 3" key="1">
    <citation type="journal article" date="2023" name="Life. Sci Alliance">
        <title>Evolutionary insights into 3D genome organization and epigenetic landscape of Vigna mungo.</title>
        <authorList>
            <person name="Junaid A."/>
            <person name="Singh B."/>
            <person name="Bhatia S."/>
        </authorList>
    </citation>
    <scope>NUCLEOTIDE SEQUENCE [LARGE SCALE GENOMIC DNA]</scope>
    <source>
        <strain evidence="2">Urdbean</strain>
    </source>
</reference>
<evidence type="ECO:0000256" key="1">
    <source>
        <dbReference type="SAM" id="Coils"/>
    </source>
</evidence>